<dbReference type="EMBL" id="JACOPN010000006">
    <property type="protein sequence ID" value="MBC5717510.1"/>
    <property type="molecule type" value="Genomic_DNA"/>
</dbReference>
<protein>
    <submittedName>
        <fullName evidence="1">Uncharacterized protein</fullName>
    </submittedName>
</protein>
<evidence type="ECO:0000313" key="1">
    <source>
        <dbReference type="EMBL" id="MBC5717510.1"/>
    </source>
</evidence>
<accession>A0A8J6MB97</accession>
<keyword evidence="2" id="KW-1185">Reference proteome</keyword>
<proteinExistence type="predicted"/>
<name>A0A8J6MB97_9FIRM</name>
<evidence type="ECO:0000313" key="2">
    <source>
        <dbReference type="Proteomes" id="UP000602260"/>
    </source>
</evidence>
<sequence length="186" mass="20846">MKTALNRFGLLCVILLSPLLLYAVGAWGLMLLPGPVGHPPEDVLLTFDSDQEMADRCGCLTYDMAGLTVDSASRTLRCLSGGEEDPDRWIQLDADYTFSGENQPLSSLSVHVYFENRTSTETFPDKNFPQQRQKIDGTLVFWQQPQVSPPVYDILFQYNDYTYQLRLELADGADESLEACLSPILP</sequence>
<comment type="caution">
    <text evidence="1">The sequence shown here is derived from an EMBL/GenBank/DDBJ whole genome shotgun (WGS) entry which is preliminary data.</text>
</comment>
<dbReference type="Proteomes" id="UP000602260">
    <property type="component" value="Unassembled WGS sequence"/>
</dbReference>
<dbReference type="RefSeq" id="WP_147562921.1">
    <property type="nucleotide sequence ID" value="NZ_JACOPN010000006.1"/>
</dbReference>
<organism evidence="1 2">
    <name type="scientific">Flintibacter faecis</name>
    <dbReference type="NCBI Taxonomy" id="2763047"/>
    <lineage>
        <taxon>Bacteria</taxon>
        <taxon>Bacillati</taxon>
        <taxon>Bacillota</taxon>
        <taxon>Clostridia</taxon>
        <taxon>Eubacteriales</taxon>
        <taxon>Flintibacter</taxon>
    </lineage>
</organism>
<dbReference type="AlphaFoldDB" id="A0A8J6MB97"/>
<reference evidence="1" key="1">
    <citation type="submission" date="2020-08" db="EMBL/GenBank/DDBJ databases">
        <title>Genome public.</title>
        <authorList>
            <person name="Liu C."/>
            <person name="Sun Q."/>
        </authorList>
    </citation>
    <scope>NUCLEOTIDE SEQUENCE</scope>
    <source>
        <strain evidence="1">BX5</strain>
    </source>
</reference>
<gene>
    <name evidence="1" type="ORF">H8S55_09285</name>
</gene>